<protein>
    <submittedName>
        <fullName evidence="1">21192_t:CDS:1</fullName>
    </submittedName>
</protein>
<name>A0ACA9S585_9GLOM</name>
<dbReference type="EMBL" id="CAJVQC010091239">
    <property type="protein sequence ID" value="CAG8825880.1"/>
    <property type="molecule type" value="Genomic_DNA"/>
</dbReference>
<sequence>TNESIPLLDNSANRRNLPSGPQFKLDLQFFAASKIKKAKKPTNAIRITPQIRQQRLRELEAELKETKENLELAAQVGQGLIEINGNLNREIERLNKNFY</sequence>
<evidence type="ECO:0000313" key="1">
    <source>
        <dbReference type="EMBL" id="CAG8825880.1"/>
    </source>
</evidence>
<dbReference type="Proteomes" id="UP000789920">
    <property type="component" value="Unassembled WGS sequence"/>
</dbReference>
<feature type="non-terminal residue" evidence="1">
    <location>
        <position position="1"/>
    </location>
</feature>
<organism evidence="1 2">
    <name type="scientific">Racocetra persica</name>
    <dbReference type="NCBI Taxonomy" id="160502"/>
    <lineage>
        <taxon>Eukaryota</taxon>
        <taxon>Fungi</taxon>
        <taxon>Fungi incertae sedis</taxon>
        <taxon>Mucoromycota</taxon>
        <taxon>Glomeromycotina</taxon>
        <taxon>Glomeromycetes</taxon>
        <taxon>Diversisporales</taxon>
        <taxon>Gigasporaceae</taxon>
        <taxon>Racocetra</taxon>
    </lineage>
</organism>
<evidence type="ECO:0000313" key="2">
    <source>
        <dbReference type="Proteomes" id="UP000789920"/>
    </source>
</evidence>
<proteinExistence type="predicted"/>
<reference evidence="1" key="1">
    <citation type="submission" date="2021-06" db="EMBL/GenBank/DDBJ databases">
        <authorList>
            <person name="Kallberg Y."/>
            <person name="Tangrot J."/>
            <person name="Rosling A."/>
        </authorList>
    </citation>
    <scope>NUCLEOTIDE SEQUENCE</scope>
    <source>
        <strain evidence="1">MA461A</strain>
    </source>
</reference>
<keyword evidence="2" id="KW-1185">Reference proteome</keyword>
<gene>
    <name evidence="1" type="ORF">RPERSI_LOCUS26600</name>
</gene>
<feature type="non-terminal residue" evidence="1">
    <location>
        <position position="99"/>
    </location>
</feature>
<comment type="caution">
    <text evidence="1">The sequence shown here is derived from an EMBL/GenBank/DDBJ whole genome shotgun (WGS) entry which is preliminary data.</text>
</comment>
<accession>A0ACA9S585</accession>